<protein>
    <submittedName>
        <fullName evidence="4">Rhoptry kinase family protein ROP22 (Incomplete catalytic triad), putative</fullName>
    </submittedName>
</protein>
<feature type="compositionally biased region" description="Basic and acidic residues" evidence="1">
    <location>
        <begin position="613"/>
        <end position="623"/>
    </location>
</feature>
<evidence type="ECO:0000313" key="4">
    <source>
        <dbReference type="EMBL" id="CEL64365.1"/>
    </source>
</evidence>
<evidence type="ECO:0000256" key="1">
    <source>
        <dbReference type="SAM" id="MobiDB-lite"/>
    </source>
</evidence>
<proteinExistence type="predicted"/>
<dbReference type="Gene3D" id="1.10.510.10">
    <property type="entry name" value="Transferase(Phosphotransferase) domain 1"/>
    <property type="match status" value="1"/>
</dbReference>
<keyword evidence="4" id="KW-0418">Kinase</keyword>
<keyword evidence="4" id="KW-0808">Transferase</keyword>
<feature type="region of interest" description="Disordered" evidence="1">
    <location>
        <begin position="603"/>
        <end position="623"/>
    </location>
</feature>
<evidence type="ECO:0000256" key="2">
    <source>
        <dbReference type="SAM" id="Phobius"/>
    </source>
</evidence>
<dbReference type="Gene3D" id="3.30.200.20">
    <property type="entry name" value="Phosphorylase Kinase, domain 1"/>
    <property type="match status" value="1"/>
</dbReference>
<feature type="region of interest" description="Disordered" evidence="1">
    <location>
        <begin position="186"/>
        <end position="212"/>
    </location>
</feature>
<accession>A0A0F7U6R0</accession>
<evidence type="ECO:0000259" key="3">
    <source>
        <dbReference type="PROSITE" id="PS50011"/>
    </source>
</evidence>
<dbReference type="GO" id="GO:0004672">
    <property type="term" value="F:protein kinase activity"/>
    <property type="evidence" value="ECO:0007669"/>
    <property type="project" value="InterPro"/>
</dbReference>
<reference evidence="4" key="1">
    <citation type="journal article" date="2015" name="PLoS ONE">
        <title>Comprehensive Evaluation of Toxoplasma gondii VEG and Neospora caninum LIV Genomes with Tachyzoite Stage Transcriptome and Proteome Defines Novel Transcript Features.</title>
        <authorList>
            <person name="Ramaprasad A."/>
            <person name="Mourier T."/>
            <person name="Naeem R."/>
            <person name="Malas T.B."/>
            <person name="Moussa E."/>
            <person name="Panigrahi A."/>
            <person name="Vermont S.J."/>
            <person name="Otto T.D."/>
            <person name="Wastling J."/>
            <person name="Pain A."/>
        </authorList>
    </citation>
    <scope>NUCLEOTIDE SEQUENCE</scope>
    <source>
        <strain evidence="4">Liverpool</strain>
    </source>
</reference>
<dbReference type="PROSITE" id="PS50011">
    <property type="entry name" value="PROTEIN_KINASE_DOM"/>
    <property type="match status" value="1"/>
</dbReference>
<dbReference type="GO" id="GO:0005524">
    <property type="term" value="F:ATP binding"/>
    <property type="evidence" value="ECO:0007669"/>
    <property type="project" value="InterPro"/>
</dbReference>
<dbReference type="InterPro" id="IPR027916">
    <property type="entry name" value="Kinase-like_dom_ROP"/>
</dbReference>
<feature type="region of interest" description="Disordered" evidence="1">
    <location>
        <begin position="323"/>
        <end position="352"/>
    </location>
</feature>
<gene>
    <name evidence="4" type="ORF">BN1204_002650</name>
</gene>
<dbReference type="InterPro" id="IPR011009">
    <property type="entry name" value="Kinase-like_dom_sf"/>
</dbReference>
<dbReference type="SUPFAM" id="SSF56112">
    <property type="entry name" value="Protein kinase-like (PK-like)"/>
    <property type="match status" value="1"/>
</dbReference>
<sequence>MSLLPTDKQSLRLPRISTVLLCSILLWGHVAFSFFAKWSLAKASSRVAGDASWGTVRQNSASTRRHWQNADSLTAKRAAASEKSVAYWRDRLITDGDVDVEDKTVHVAQEIVEGHEGSSAIDTAELKDVARILAETERPKVVANENAFKEKRFAVFSAGLRTSATGPKANTFRFLAPDRAAKYEFGAGRSKDPQGVSPHSIAFTSHDTDKSGETMHLKGIELTAAARGLFVTKVSAIVKQETDSIPLKNLLSNLPQTPSSRERRSSYQMLEGFVAEVDRVYEQEVEERLAWELRIWRHLPSWRAEQLATEEHILIPGALLRHSGVRESTPPPGRRRGASRTSEGRKEAAFSSGESEEKWNDLLSEKVFNVFLWYPAGFRDTLESSMMHSDQVTEPWFSSTPLDVLESITSQMILAVANLNSYGLVHTHLRSTSFVFTPDGTVLLSDLNRVVRQGEFMDCAADREFALNDLTASPEERVCVHEHGYKGRDAKKKEDLVGPLEAHPTVDAWRLAVILYKLWCMEGMYDRSSYHQFVARQDLQRIPDSESNIAYIRQNPFPMNACRKDMPSSLQRLLRQMFESDPSNRITSAEAVNRSSFFHEKKRATQLKRQQRLSHDVRQANGQ</sequence>
<organism evidence="4">
    <name type="scientific">Neospora caninum (strain Liverpool)</name>
    <dbReference type="NCBI Taxonomy" id="572307"/>
    <lineage>
        <taxon>Eukaryota</taxon>
        <taxon>Sar</taxon>
        <taxon>Alveolata</taxon>
        <taxon>Apicomplexa</taxon>
        <taxon>Conoidasida</taxon>
        <taxon>Coccidia</taxon>
        <taxon>Eucoccidiorida</taxon>
        <taxon>Eimeriorina</taxon>
        <taxon>Sarcocystidae</taxon>
        <taxon>Neospora</taxon>
    </lineage>
</organism>
<feature type="domain" description="Protein kinase" evidence="3">
    <location>
        <begin position="263"/>
        <end position="598"/>
    </location>
</feature>
<keyword evidence="2" id="KW-1133">Transmembrane helix</keyword>
<dbReference type="EMBL" id="LN714475">
    <property type="protein sequence ID" value="CEL64365.1"/>
    <property type="molecule type" value="Genomic_DNA"/>
</dbReference>
<dbReference type="Pfam" id="PF14531">
    <property type="entry name" value="Kinase-like"/>
    <property type="match status" value="1"/>
</dbReference>
<keyword evidence="2" id="KW-0812">Transmembrane</keyword>
<dbReference type="InterPro" id="IPR000719">
    <property type="entry name" value="Prot_kinase_dom"/>
</dbReference>
<keyword evidence="2" id="KW-0472">Membrane</keyword>
<feature type="compositionally biased region" description="Basic residues" evidence="1">
    <location>
        <begin position="603"/>
        <end position="612"/>
    </location>
</feature>
<dbReference type="AlphaFoldDB" id="A0A0F7U6R0"/>
<name>A0A0F7U6R0_NEOCL</name>
<feature type="transmembrane region" description="Helical" evidence="2">
    <location>
        <begin position="16"/>
        <end position="36"/>
    </location>
</feature>